<comment type="caution">
    <text evidence="5">The sequence shown here is derived from an EMBL/GenBank/DDBJ whole genome shotgun (WGS) entry which is preliminary data.</text>
</comment>
<dbReference type="CDD" id="cd14490">
    <property type="entry name" value="CBM6-CBM35-CBM36_like_1"/>
    <property type="match status" value="1"/>
</dbReference>
<dbReference type="PANTHER" id="PTHR43308">
    <property type="entry name" value="OUTER MEMBRANE PROTEIN ALPHA-RELATED"/>
    <property type="match status" value="1"/>
</dbReference>
<dbReference type="InterPro" id="IPR012334">
    <property type="entry name" value="Pectin_lyas_fold"/>
</dbReference>
<sequence length="2183" mass="238850">MLKWKRFLLIWMAILLMLPFQNGAALAADVPAVNDTGAQGASGAAFVKIKNKWQSNYLYEDAAGVIRYGFTSMSDQTAHWVIEDVPGNSSFKRIKNRSTGHFIVMGSSVARRDALRSAAVSVSTAADQWQFRTGTGENFITIRSVTDLAQDFFIHEEDQLGFAQVSSDINAAFDSPQWQLEAVSDEVSVRISNLFREGQYLYEDKLTNEVKFAKLPMDDISTYWVIEHVQDGGSGVPIVRLRNQQSGHYITQGTLWAPIKSLPMAATTKNQWLMAAGTSDGWLTFSNVYAKGTDRIPGDPDEIDAGSQIYVLNTQFEDTSARSNNWSVLDRANAQWRIELVSELKPVRIANYTSEAVSDKYLYEEQGLVKYGAIASGSVTTSVYQWVVEDYNGKKRLRNVGTGHYMTEPNQAQPAAPLLSTSLNSGSTAGQWSIANSKTYDDYVTVQSTVYGNAYIHTSNQLGFAQSSLVSPDADAAQWLFEDPSVIAGVEPFVQITNAWNSLALFEDADSNLKYGNVKEDDQRAQWVIEKFAGRKRIKNRATGHYINTENPVNGHLRVTPVEDSWRSAVWVIETINGNTKQIHSSNDANTDPNHQKFINVQNLIKYAEYSEIPSSWQSKNWRFVPVTAGVPKPIRFKNKATNLYLYENADHVLKYGDKPVSDLSSLWFLNTSQNDANYKYLINAQSGAGVTLENVVPHIEQDSPPDSLITYPTIDPNWKSANWSIDNANIPGYVMLKSGWTQAHYMYADVSQQDFKVSKLKGNDDSALFAMEIVTLPPNLPNGQKRIKNVDNGQYLYENSRGIVMYGSPAANDGYSHWIIESDNGVQRFKNAATGHYMSTNSAYEFISSSQAPDDLQSSQWVIEDIAGAGKYWIRSYQADFNDEYLNVINSAGYPERGLYARSAGGNEKKLQWTFEEVVLPQVKPDLTEQRYTDTGTPIIEDTGYIQLINKATQEAVQEVNGQVSTAALPNNSPSAQWIVQDFNGHKLIKNRASGHWLQALQAADGAIGTGSDRNQLNSQWMIDDFLGYRRISSAAVPQILFSEGSSVKQGVVDAKQAVAEWTFEPVRGDAIYEAEYAFVGGGVQVAASSSSFTGSGYLDQFSAVGAKAIIAVNAQEAASYQAAVRYLNSSTTNQTLSLLVNGLGLSQLTFEAGAGWQEKEVTLPLRAGYNSVSFEHLAGDSGMVAIDRLTVHDSVNKAYRGAIETYTTYEAEHGQTNGQLIGPSRIYRDLAAEASGRQAVKLDQTGQYVQFQLAKKANSLVLRYSIPDSADGKGLEAKLGLYVNDVKVKDLDLTSKYAWEYGNYPWSNEPGQGSAHRFFDEIHTLIGNVEAGATIKLQKDNGNDASSYVIDLVEMEQAPEAYSQPSGFLSISDFGAVASDGLDDSQALKAAIAAAKLQHKGVWIPAGVFELANDNGGFIADDKKDGEEDTTKLFILDDVTIRGAGMWRTTLKGAKFFANGSHIGVYDLAIDGELNVRKDDAHTNAFEGAFGTGSTVQQVWIEHTKTGMWIARPQLSYGLNSDNFTNEFYVGGLRMRNLMADGINFSTNTKNSMVEQSHVRYAGDDGLAMWSTVIKGAYPDDYTDNNTFRFDTVQLPWLSNNMVVFGGKDNKMQDNILQDTIGLGGGIAVSTRFSPLTPFRGTTRVERNTLIRTGSRDAGLHANFGAIWVYADTKAIDSDVLIQDNIMLDNTYQGISIQGTSPVSNVTFKNNVIDGAGTNGFEVASTITGSVNVDNVIIRQVRIQDVANSAGSNLTVVESGRGFSSIHPDQPTVPPVSSGGSGGGGGGLSATPNPTRISVADKWFTDAIADKQQTVTISSGSTSEAVEFEISLAALLKLYSALPDAHVSLQHLNASYELPADIASLLSAEAKLLDPSQSRLKVKIEKLNETDLAAIKQAAAKQENELVGYPIRFELSLVNGDQTITLKQFGRIYVTRTITLDRVIDANTASAAIYHPETGEFQYVPAEFKAVNGQTEAAIHSTGNSIYTIIQHARTFGDLTGHWARKDIELLAAKHIVNGQTASSFAPDQSVTRAEFAALLVRALGLSAGESVKADFRDVNSKDWYYSDIQTAAEYALINGYEDQSFKPNQTVTREEMALMVVRAGKLRPTSGTESASSGRLAAYTDAASISSWAQDAFAQVVSSGIIQGKSTSTLEPQALATRAESTVILHRLLQSMHLMN</sequence>
<dbReference type="InterPro" id="IPR008979">
    <property type="entry name" value="Galactose-bd-like_sf"/>
</dbReference>
<reference evidence="5 6" key="1">
    <citation type="submission" date="2023-03" db="EMBL/GenBank/DDBJ databases">
        <title>Bacillus Genome Sequencing.</title>
        <authorList>
            <person name="Dunlap C."/>
        </authorList>
    </citation>
    <scope>NUCLEOTIDE SEQUENCE [LARGE SCALE GENOMIC DNA]</scope>
    <source>
        <strain evidence="5 6">BD-533</strain>
    </source>
</reference>
<keyword evidence="2" id="KW-0732">Signal</keyword>
<dbReference type="InterPro" id="IPR001119">
    <property type="entry name" value="SLH_dom"/>
</dbReference>
<feature type="domain" description="SLH" evidence="4">
    <location>
        <begin position="1993"/>
        <end position="2053"/>
    </location>
</feature>
<dbReference type="InterPro" id="IPR051465">
    <property type="entry name" value="Cell_Envelope_Struct_Comp"/>
</dbReference>
<dbReference type="InterPro" id="IPR055149">
    <property type="entry name" value="Agl_cat_D2"/>
</dbReference>
<dbReference type="CDD" id="cd23432">
    <property type="entry name" value="beta-trefoil_Ricin_EndoBetaGal-like"/>
    <property type="match status" value="7"/>
</dbReference>
<proteinExistence type="predicted"/>
<dbReference type="SUPFAM" id="SSF49785">
    <property type="entry name" value="Galactose-binding domain-like"/>
    <property type="match status" value="1"/>
</dbReference>
<accession>A0ABU6GBR8</accession>
<gene>
    <name evidence="5" type="ORF">P4I72_28735</name>
</gene>
<dbReference type="Gene3D" id="2.160.20.10">
    <property type="entry name" value="Single-stranded right-handed beta-helix, Pectin lyase-like"/>
    <property type="match status" value="1"/>
</dbReference>
<feature type="domain" description="SLH" evidence="4">
    <location>
        <begin position="2123"/>
        <end position="2183"/>
    </location>
</feature>
<dbReference type="InterPro" id="IPR006626">
    <property type="entry name" value="PbH1"/>
</dbReference>
<dbReference type="PANTHER" id="PTHR43308:SF5">
    <property type="entry name" value="S-LAYER PROTEIN _ PEPTIDOGLYCAN ENDO-BETA-N-ACETYLGLUCOSAMINIDASE"/>
    <property type="match status" value="1"/>
</dbReference>
<organism evidence="5 6">
    <name type="scientific">Paenibacillus alba</name>
    <dbReference type="NCBI Taxonomy" id="1197127"/>
    <lineage>
        <taxon>Bacteria</taxon>
        <taxon>Bacillati</taxon>
        <taxon>Bacillota</taxon>
        <taxon>Bacilli</taxon>
        <taxon>Bacillales</taxon>
        <taxon>Paenibacillaceae</taxon>
        <taxon>Paenibacillus</taxon>
    </lineage>
</organism>
<name>A0ABU6GBR8_9BACL</name>
<dbReference type="Proteomes" id="UP001338137">
    <property type="component" value="Unassembled WGS sequence"/>
</dbReference>
<dbReference type="EMBL" id="JARLKY010000085">
    <property type="protein sequence ID" value="MEC0231089.1"/>
    <property type="molecule type" value="Genomic_DNA"/>
</dbReference>
<feature type="region of interest" description="Disordered" evidence="1">
    <location>
        <begin position="1763"/>
        <end position="1794"/>
    </location>
</feature>
<dbReference type="InterPro" id="IPR033801">
    <property type="entry name" value="CBM6-CBM35-CBM36-like_1"/>
</dbReference>
<dbReference type="InterPro" id="IPR011050">
    <property type="entry name" value="Pectin_lyase_fold/virulence"/>
</dbReference>
<dbReference type="SUPFAM" id="SSF50370">
    <property type="entry name" value="Ricin B-like lectins"/>
    <property type="match status" value="2"/>
</dbReference>
<feature type="domain" description="CBM6" evidence="3">
    <location>
        <begin position="1072"/>
        <end position="1194"/>
    </location>
</feature>
<keyword evidence="6" id="KW-1185">Reference proteome</keyword>
<evidence type="ECO:0000256" key="2">
    <source>
        <dbReference type="SAM" id="SignalP"/>
    </source>
</evidence>
<dbReference type="InterPro" id="IPR005084">
    <property type="entry name" value="CBM6"/>
</dbReference>
<dbReference type="Pfam" id="PF16990">
    <property type="entry name" value="CBM_35"/>
    <property type="match status" value="1"/>
</dbReference>
<feature type="domain" description="SLH" evidence="4">
    <location>
        <begin position="2054"/>
        <end position="2117"/>
    </location>
</feature>
<evidence type="ECO:0000259" key="3">
    <source>
        <dbReference type="PROSITE" id="PS51175"/>
    </source>
</evidence>
<dbReference type="Pfam" id="PF22816">
    <property type="entry name" value="CatAgl_D2"/>
    <property type="match status" value="1"/>
</dbReference>
<evidence type="ECO:0000313" key="6">
    <source>
        <dbReference type="Proteomes" id="UP001338137"/>
    </source>
</evidence>
<dbReference type="Gene3D" id="2.80.10.50">
    <property type="match status" value="7"/>
</dbReference>
<evidence type="ECO:0000259" key="4">
    <source>
        <dbReference type="PROSITE" id="PS51272"/>
    </source>
</evidence>
<dbReference type="Gene3D" id="2.60.120.260">
    <property type="entry name" value="Galactose-binding domain-like"/>
    <property type="match status" value="2"/>
</dbReference>
<dbReference type="PROSITE" id="PS51175">
    <property type="entry name" value="CBM6"/>
    <property type="match status" value="1"/>
</dbReference>
<dbReference type="RefSeq" id="WP_326075018.1">
    <property type="nucleotide sequence ID" value="NZ_JARLKY010000085.1"/>
</dbReference>
<dbReference type="Pfam" id="PF22815">
    <property type="entry name" value="CatAgl_D1"/>
    <property type="match status" value="1"/>
</dbReference>
<evidence type="ECO:0000256" key="1">
    <source>
        <dbReference type="SAM" id="MobiDB-lite"/>
    </source>
</evidence>
<evidence type="ECO:0000313" key="5">
    <source>
        <dbReference type="EMBL" id="MEC0231089.1"/>
    </source>
</evidence>
<feature type="signal peptide" evidence="2">
    <location>
        <begin position="1"/>
        <end position="27"/>
    </location>
</feature>
<protein>
    <submittedName>
        <fullName evidence="5">S-layer homology domain-containing protein</fullName>
    </submittedName>
</protein>
<dbReference type="Pfam" id="PF00395">
    <property type="entry name" value="SLH"/>
    <property type="match status" value="3"/>
</dbReference>
<dbReference type="SUPFAM" id="SSF51126">
    <property type="entry name" value="Pectin lyase-like"/>
    <property type="match status" value="1"/>
</dbReference>
<dbReference type="CDD" id="cd04083">
    <property type="entry name" value="CBM35_Lmo2446-like"/>
    <property type="match status" value="1"/>
</dbReference>
<dbReference type="PROSITE" id="PS51272">
    <property type="entry name" value="SLH"/>
    <property type="match status" value="3"/>
</dbReference>
<feature type="chain" id="PRO_5045765414" evidence="2">
    <location>
        <begin position="28"/>
        <end position="2183"/>
    </location>
</feature>
<feature type="compositionally biased region" description="Gly residues" evidence="1">
    <location>
        <begin position="1781"/>
        <end position="1790"/>
    </location>
</feature>
<dbReference type="InterPro" id="IPR035992">
    <property type="entry name" value="Ricin_B-like_lectins"/>
</dbReference>
<dbReference type="SMART" id="SM00710">
    <property type="entry name" value="PbH1"/>
    <property type="match status" value="7"/>
</dbReference>